<dbReference type="Gene3D" id="2.40.128.130">
    <property type="entry name" value="Autotransporter beta-domain"/>
    <property type="match status" value="1"/>
</dbReference>
<dbReference type="InterPro" id="IPR011050">
    <property type="entry name" value="Pectin_lyase_fold/virulence"/>
</dbReference>
<dbReference type="Proteomes" id="UP001196870">
    <property type="component" value="Unassembled WGS sequence"/>
</dbReference>
<reference evidence="4" key="1">
    <citation type="journal article" date="2021" name="Syst. Appl. Microbiol.">
        <title>Roseomonas hellenica sp. nov., isolated from roots of wild-growing Alkanna tinctoria.</title>
        <authorList>
            <person name="Rat A."/>
            <person name="Naranjo H.D."/>
            <person name="Lebbe L."/>
            <person name="Cnockaert M."/>
            <person name="Krigas N."/>
            <person name="Grigoriadou K."/>
            <person name="Maloupa E."/>
            <person name="Willems A."/>
        </authorList>
    </citation>
    <scope>NUCLEOTIDE SEQUENCE [LARGE SCALE GENOMIC DNA]</scope>
    <source>
        <strain evidence="4">LMG 31523</strain>
    </source>
</reference>
<dbReference type="CDD" id="cd01344">
    <property type="entry name" value="PL2_Passenger_AT"/>
    <property type="match status" value="1"/>
</dbReference>
<dbReference type="Gene3D" id="2.160.20.20">
    <property type="match status" value="1"/>
</dbReference>
<accession>A0ABS5F5A0</accession>
<dbReference type="SUPFAM" id="SSF51126">
    <property type="entry name" value="Pectin lyase-like"/>
    <property type="match status" value="1"/>
</dbReference>
<dbReference type="SMART" id="SM00869">
    <property type="entry name" value="Autotransporter"/>
    <property type="match status" value="1"/>
</dbReference>
<dbReference type="InterPro" id="IPR036709">
    <property type="entry name" value="Autotransporte_beta_dom_sf"/>
</dbReference>
<dbReference type="SUPFAM" id="SSF103515">
    <property type="entry name" value="Autotransporter"/>
    <property type="match status" value="1"/>
</dbReference>
<comment type="caution">
    <text evidence="3">The sequence shown here is derived from an EMBL/GenBank/DDBJ whole genome shotgun (WGS) entry which is preliminary data.</text>
</comment>
<sequence>MRPGPWRAARPWLLASAAAVAVLAAVSRPALAVDCDPVPVAGTATCSAGSPPQPGGEITYNSAVPMTLVLDGTTQGPLIIEALTPIGPPTGAITLVTGSAAGPSQIITTGTVDINVAGYQSALFISGSAGADVGITVASGTTITSSFSYGAYATTDGGGSATVTLTGGSIRTTGTGSQGAFAESAGGAATVTVTGSITTQGLGAVGAVASGTTGATVTLIGAGIATTGQNSYGGYATLHGAGLATVSIDAASTIATQGFGAHGAYALVDAGTGSALVVNAGGVATTGLGAAGLYASVLASSAEIRNTGSITTAGSGAPGILAVANGAVTILSSGSIVTSGASGIGAFAASLAAASATASITVSGSILTGNAGAAAGAYGAYASLNGASSGLASVTLLGGGSIATTGLGGIAAFADSPSGGDAEVRNAGTITTQGEEGRGAFARVFLGTGNALVVNAGSVATAGAEAHGLVASVESGAIGSATIVNSGSIATSGVGAHGILVEASGAATITSSGSITASGAAASGIHIRTAAGGYSIAVTGGTITGGSSFDATLGTGAGISIGGGASGTIDIAAGATVQAASGVAIQDGAGALALTSSGSILGSIAAGGGNDQVTLAGGSVTQGLADGGLGTDRITLAGARFIGSFAGWESLGITQGSHATLNGDIVMGDSATLTGPVTIDATSTLAAPGNRTIRAFDAASLVTVTNAGLIAIASGGMAGNTLTIAGNYVGQGGTIALNTMLAGDGSASDRLVISGGRASGDTALRITNVGGAGAPTVQGIRVVETTNGGTTDAGAFRLNTRVTAGAFEYQLFRGGSTSAEDWYLRSFLIPEEPGTPDQPGPAIPLYRPEVSLYAPVAAVARQMGLATLATLRDRRGEEEGIGDGAIVAKATSPYASGAWARVIGERSRSRWDGTVDARATGNLIGLQAGFDILQTQPYAGGHRDILGVYVAYTDFNAPNVSGFALGQRNLRVGRLLMSGPAVGAYWTHFGPSGWYVDAVFQANWFDVTARSDFGAGLSTNGVGYTASLEAGYPIRLAPRWQIEPSAQLVWQGVSVDRARDQFSTVDWDEGDAVTGRIGARLQYTGRDARTLWQPYAKLNLWHAFSGNDRVSFGSGAPIENRFGETALEVGAGVTARVTEAASFYAHADYRWSVAGDSRQTAVQGSIGIRVTW</sequence>
<protein>
    <submittedName>
        <fullName evidence="3">Autotransporter outer membrane beta-barrel domain-containing protein</fullName>
    </submittedName>
</protein>
<feature type="domain" description="Autotransporter" evidence="2">
    <location>
        <begin position="891"/>
        <end position="1172"/>
    </location>
</feature>
<dbReference type="NCBIfam" id="TIGR01414">
    <property type="entry name" value="autotrans_barl"/>
    <property type="match status" value="1"/>
</dbReference>
<evidence type="ECO:0000256" key="1">
    <source>
        <dbReference type="SAM" id="SignalP"/>
    </source>
</evidence>
<dbReference type="InterPro" id="IPR006315">
    <property type="entry name" value="OM_autotransptr_brl_dom"/>
</dbReference>
<evidence type="ECO:0000259" key="2">
    <source>
        <dbReference type="PROSITE" id="PS51208"/>
    </source>
</evidence>
<dbReference type="InterPro" id="IPR043990">
    <property type="entry name" value="AC_1"/>
</dbReference>
<name>A0ABS5F5A0_9PROT</name>
<dbReference type="PROSITE" id="PS51208">
    <property type="entry name" value="AUTOTRANSPORTER"/>
    <property type="match status" value="1"/>
</dbReference>
<organism evidence="3 4">
    <name type="scientific">Plastoroseomonas hellenica</name>
    <dbReference type="NCBI Taxonomy" id="2687306"/>
    <lineage>
        <taxon>Bacteria</taxon>
        <taxon>Pseudomonadati</taxon>
        <taxon>Pseudomonadota</taxon>
        <taxon>Alphaproteobacteria</taxon>
        <taxon>Acetobacterales</taxon>
        <taxon>Acetobacteraceae</taxon>
        <taxon>Plastoroseomonas</taxon>
    </lineage>
</organism>
<dbReference type="RefSeq" id="WP_211855535.1">
    <property type="nucleotide sequence ID" value="NZ_JAAGBB010000040.1"/>
</dbReference>
<feature type="chain" id="PRO_5046032120" evidence="1">
    <location>
        <begin position="33"/>
        <end position="1172"/>
    </location>
</feature>
<dbReference type="EMBL" id="JAAGBB010000040">
    <property type="protein sequence ID" value="MBR0667758.1"/>
    <property type="molecule type" value="Genomic_DNA"/>
</dbReference>
<evidence type="ECO:0000313" key="4">
    <source>
        <dbReference type="Proteomes" id="UP001196870"/>
    </source>
</evidence>
<evidence type="ECO:0000313" key="3">
    <source>
        <dbReference type="EMBL" id="MBR0667758.1"/>
    </source>
</evidence>
<keyword evidence="1" id="KW-0732">Signal</keyword>
<dbReference type="Pfam" id="PF18883">
    <property type="entry name" value="AC_1"/>
    <property type="match status" value="1"/>
</dbReference>
<keyword evidence="4" id="KW-1185">Reference proteome</keyword>
<gene>
    <name evidence="3" type="ORF">GXW71_25605</name>
</gene>
<dbReference type="InterPro" id="IPR012332">
    <property type="entry name" value="Autotransporter_pectin_lyase_C"/>
</dbReference>
<dbReference type="Pfam" id="PF03797">
    <property type="entry name" value="Autotransporter"/>
    <property type="match status" value="1"/>
</dbReference>
<proteinExistence type="predicted"/>
<feature type="signal peptide" evidence="1">
    <location>
        <begin position="1"/>
        <end position="32"/>
    </location>
</feature>
<dbReference type="InterPro" id="IPR005546">
    <property type="entry name" value="Autotransporte_beta"/>
</dbReference>